<dbReference type="AlphaFoldDB" id="A0A1I5RHB2"/>
<keyword evidence="2" id="KW-1185">Reference proteome</keyword>
<protein>
    <submittedName>
        <fullName evidence="1">Uncharacterized protein</fullName>
    </submittedName>
</protein>
<accession>A0A1I5RHB2</accession>
<dbReference type="Proteomes" id="UP000199031">
    <property type="component" value="Unassembled WGS sequence"/>
</dbReference>
<proteinExistence type="predicted"/>
<evidence type="ECO:0000313" key="2">
    <source>
        <dbReference type="Proteomes" id="UP000199031"/>
    </source>
</evidence>
<dbReference type="EMBL" id="FOXQ01000001">
    <property type="protein sequence ID" value="SFP57959.1"/>
    <property type="molecule type" value="Genomic_DNA"/>
</dbReference>
<reference evidence="1 2" key="1">
    <citation type="submission" date="2016-10" db="EMBL/GenBank/DDBJ databases">
        <authorList>
            <person name="de Groot N.N."/>
        </authorList>
    </citation>
    <scope>NUCLEOTIDE SEQUENCE [LARGE SCALE GENOMIC DNA]</scope>
    <source>
        <strain evidence="1 2">DSM 28286</strain>
    </source>
</reference>
<organism evidence="1 2">
    <name type="scientific">Parafilimonas terrae</name>
    <dbReference type="NCBI Taxonomy" id="1465490"/>
    <lineage>
        <taxon>Bacteria</taxon>
        <taxon>Pseudomonadati</taxon>
        <taxon>Bacteroidota</taxon>
        <taxon>Chitinophagia</taxon>
        <taxon>Chitinophagales</taxon>
        <taxon>Chitinophagaceae</taxon>
        <taxon>Parafilimonas</taxon>
    </lineage>
</organism>
<name>A0A1I5RHB2_9BACT</name>
<evidence type="ECO:0000313" key="1">
    <source>
        <dbReference type="EMBL" id="SFP57959.1"/>
    </source>
</evidence>
<dbReference type="STRING" id="1465490.SAMN05444277_101253"/>
<sequence>MLFFNDLQNVDNPENAIALYLGNLLVLKTAISL</sequence>
<gene>
    <name evidence="1" type="ORF">SAMN05444277_101253</name>
</gene>